<evidence type="ECO:0000313" key="5">
    <source>
        <dbReference type="Proteomes" id="UP001153069"/>
    </source>
</evidence>
<organism evidence="4 5">
    <name type="scientific">Seminavis robusta</name>
    <dbReference type="NCBI Taxonomy" id="568900"/>
    <lineage>
        <taxon>Eukaryota</taxon>
        <taxon>Sar</taxon>
        <taxon>Stramenopiles</taxon>
        <taxon>Ochrophyta</taxon>
        <taxon>Bacillariophyta</taxon>
        <taxon>Bacillariophyceae</taxon>
        <taxon>Bacillariophycidae</taxon>
        <taxon>Naviculales</taxon>
        <taxon>Naviculaceae</taxon>
        <taxon>Seminavis</taxon>
    </lineage>
</organism>
<dbReference type="GO" id="GO:0006457">
    <property type="term" value="P:protein folding"/>
    <property type="evidence" value="ECO:0007669"/>
    <property type="project" value="InterPro"/>
</dbReference>
<comment type="caution">
    <text evidence="4">The sequence shown here is derived from an EMBL/GenBank/DDBJ whole genome shotgun (WGS) entry which is preliminary data.</text>
</comment>
<dbReference type="OrthoDB" id="248120at2759"/>
<gene>
    <name evidence="4" type="ORF">SEMRO_541_G163090.1</name>
</gene>
<dbReference type="GO" id="GO:0051131">
    <property type="term" value="P:chaperone-mediated protein complex assembly"/>
    <property type="evidence" value="ECO:0007669"/>
    <property type="project" value="TreeGrafter"/>
</dbReference>
<accession>A0A9N8HEZ7</accession>
<protein>
    <submittedName>
        <fullName evidence="4">Prefoldin subunit 6</fullName>
    </submittedName>
</protein>
<dbReference type="GO" id="GO:0051082">
    <property type="term" value="F:unfolded protein binding"/>
    <property type="evidence" value="ECO:0007669"/>
    <property type="project" value="InterPro"/>
</dbReference>
<dbReference type="PANTHER" id="PTHR21431:SF0">
    <property type="entry name" value="PREFOLDIN SUBUNIT 6"/>
    <property type="match status" value="1"/>
</dbReference>
<name>A0A9N8HEZ7_9STRA</name>
<dbReference type="GO" id="GO:0051087">
    <property type="term" value="F:protein-folding chaperone binding"/>
    <property type="evidence" value="ECO:0007669"/>
    <property type="project" value="TreeGrafter"/>
</dbReference>
<dbReference type="GO" id="GO:0016272">
    <property type="term" value="C:prefoldin complex"/>
    <property type="evidence" value="ECO:0007669"/>
    <property type="project" value="InterPro"/>
</dbReference>
<keyword evidence="3" id="KW-0175">Coiled coil</keyword>
<keyword evidence="5" id="KW-1185">Reference proteome</keyword>
<dbReference type="GO" id="GO:0005737">
    <property type="term" value="C:cytoplasm"/>
    <property type="evidence" value="ECO:0007669"/>
    <property type="project" value="TreeGrafter"/>
</dbReference>
<sequence>MATSASDPNNPGNTLASAVDAEIAKFRELQEQLHGIRGDLQVVMGQQTENEMVQTELNLLKDDVVYKRVGPVLVRQELDDAKETVSKRLEFISKEQDKLKAKMSAMEKQLDEKGRKIAGMQTDMQRMTAQAVQAIQQQHTQQKAS</sequence>
<dbReference type="CDD" id="cd23161">
    <property type="entry name" value="Prefoldin_6"/>
    <property type="match status" value="1"/>
</dbReference>
<comment type="similarity">
    <text evidence="1">Belongs to the prefoldin subunit beta family.</text>
</comment>
<dbReference type="InterPro" id="IPR009053">
    <property type="entry name" value="Prefoldin"/>
</dbReference>
<dbReference type="AlphaFoldDB" id="A0A9N8HEZ7"/>
<reference evidence="4" key="1">
    <citation type="submission" date="2020-06" db="EMBL/GenBank/DDBJ databases">
        <authorList>
            <consortium name="Plant Systems Biology data submission"/>
        </authorList>
    </citation>
    <scope>NUCLEOTIDE SEQUENCE</scope>
    <source>
        <strain evidence="4">D6</strain>
    </source>
</reference>
<keyword evidence="2" id="KW-0143">Chaperone</keyword>
<evidence type="ECO:0000256" key="2">
    <source>
        <dbReference type="ARBA" id="ARBA00023186"/>
    </source>
</evidence>
<evidence type="ECO:0000256" key="1">
    <source>
        <dbReference type="ARBA" id="ARBA00008045"/>
    </source>
</evidence>
<dbReference type="Gene3D" id="1.10.287.370">
    <property type="match status" value="1"/>
</dbReference>
<proteinExistence type="inferred from homology"/>
<evidence type="ECO:0000313" key="4">
    <source>
        <dbReference type="EMBL" id="CAB9512528.1"/>
    </source>
</evidence>
<dbReference type="Proteomes" id="UP001153069">
    <property type="component" value="Unassembled WGS sequence"/>
</dbReference>
<feature type="coiled-coil region" evidence="3">
    <location>
        <begin position="89"/>
        <end position="116"/>
    </location>
</feature>
<dbReference type="EMBL" id="CAICTM010000540">
    <property type="protein sequence ID" value="CAB9512528.1"/>
    <property type="molecule type" value="Genomic_DNA"/>
</dbReference>
<dbReference type="InterPro" id="IPR002777">
    <property type="entry name" value="PFD_beta-like"/>
</dbReference>
<dbReference type="Pfam" id="PF01920">
    <property type="entry name" value="Prefoldin_2"/>
    <property type="match status" value="1"/>
</dbReference>
<dbReference type="PANTHER" id="PTHR21431">
    <property type="entry name" value="PREFOLDIN SUBUNIT 6"/>
    <property type="match status" value="1"/>
</dbReference>
<dbReference type="SUPFAM" id="SSF46579">
    <property type="entry name" value="Prefoldin"/>
    <property type="match status" value="1"/>
</dbReference>
<evidence type="ECO:0000256" key="3">
    <source>
        <dbReference type="SAM" id="Coils"/>
    </source>
</evidence>